<accession>A0A1F6E4K1</accession>
<dbReference type="EMBL" id="MFLM01000013">
    <property type="protein sequence ID" value="OGG68152.1"/>
    <property type="molecule type" value="Genomic_DNA"/>
</dbReference>
<dbReference type="GO" id="GO:0006310">
    <property type="term" value="P:DNA recombination"/>
    <property type="evidence" value="ECO:0007669"/>
    <property type="project" value="UniProtKB-KW"/>
</dbReference>
<protein>
    <recommendedName>
        <fullName evidence="4">DNA replication/recombination mediator RecO N-terminal domain-containing protein</fullName>
    </recommendedName>
</protein>
<evidence type="ECO:0000256" key="1">
    <source>
        <dbReference type="ARBA" id="ARBA00022763"/>
    </source>
</evidence>
<evidence type="ECO:0000313" key="6">
    <source>
        <dbReference type="Proteomes" id="UP000177107"/>
    </source>
</evidence>
<evidence type="ECO:0000256" key="2">
    <source>
        <dbReference type="ARBA" id="ARBA00023172"/>
    </source>
</evidence>
<dbReference type="PANTHER" id="PTHR33991:SF1">
    <property type="entry name" value="DNA REPAIR PROTEIN RECO"/>
    <property type="match status" value="1"/>
</dbReference>
<evidence type="ECO:0000256" key="3">
    <source>
        <dbReference type="ARBA" id="ARBA00023204"/>
    </source>
</evidence>
<dbReference type="GO" id="GO:0043590">
    <property type="term" value="C:bacterial nucleoid"/>
    <property type="evidence" value="ECO:0007669"/>
    <property type="project" value="TreeGrafter"/>
</dbReference>
<gene>
    <name evidence="5" type="ORF">A3C95_02455</name>
</gene>
<keyword evidence="3" id="KW-0234">DNA repair</keyword>
<dbReference type="STRING" id="1798499.A3C95_02455"/>
<feature type="domain" description="DNA replication/recombination mediator RecO N-terminal" evidence="4">
    <location>
        <begin position="1"/>
        <end position="79"/>
    </location>
</feature>
<organism evidence="5 6">
    <name type="scientific">Candidatus Kaiserbacteria bacterium RIFCSPHIGHO2_02_FULL_56_30</name>
    <dbReference type="NCBI Taxonomy" id="1798499"/>
    <lineage>
        <taxon>Bacteria</taxon>
        <taxon>Candidatus Kaiseribacteriota</taxon>
    </lineage>
</organism>
<dbReference type="SUPFAM" id="SSF50249">
    <property type="entry name" value="Nucleic acid-binding proteins"/>
    <property type="match status" value="1"/>
</dbReference>
<dbReference type="InterPro" id="IPR003717">
    <property type="entry name" value="RecO"/>
</dbReference>
<dbReference type="InterPro" id="IPR012340">
    <property type="entry name" value="NA-bd_OB-fold"/>
</dbReference>
<comment type="caution">
    <text evidence="5">The sequence shown here is derived from an EMBL/GenBank/DDBJ whole genome shotgun (WGS) entry which is preliminary data.</text>
</comment>
<keyword evidence="1" id="KW-0227">DNA damage</keyword>
<dbReference type="AlphaFoldDB" id="A0A1F6E4K1"/>
<dbReference type="Proteomes" id="UP000177107">
    <property type="component" value="Unassembled WGS sequence"/>
</dbReference>
<dbReference type="GO" id="GO:0006302">
    <property type="term" value="P:double-strand break repair"/>
    <property type="evidence" value="ECO:0007669"/>
    <property type="project" value="TreeGrafter"/>
</dbReference>
<evidence type="ECO:0000259" key="4">
    <source>
        <dbReference type="Pfam" id="PF11967"/>
    </source>
</evidence>
<dbReference type="Gene3D" id="2.40.50.140">
    <property type="entry name" value="Nucleic acid-binding proteins"/>
    <property type="match status" value="1"/>
</dbReference>
<keyword evidence="2" id="KW-0233">DNA recombination</keyword>
<reference evidence="5 6" key="1">
    <citation type="journal article" date="2016" name="Nat. Commun.">
        <title>Thousands of microbial genomes shed light on interconnected biogeochemical processes in an aquifer system.</title>
        <authorList>
            <person name="Anantharaman K."/>
            <person name="Brown C.T."/>
            <person name="Hug L.A."/>
            <person name="Sharon I."/>
            <person name="Castelle C.J."/>
            <person name="Probst A.J."/>
            <person name="Thomas B.C."/>
            <person name="Singh A."/>
            <person name="Wilkins M.J."/>
            <person name="Karaoz U."/>
            <person name="Brodie E.L."/>
            <person name="Williams K.H."/>
            <person name="Hubbard S.S."/>
            <person name="Banfield J.F."/>
        </authorList>
    </citation>
    <scope>NUCLEOTIDE SEQUENCE [LARGE SCALE GENOMIC DNA]</scope>
</reference>
<evidence type="ECO:0000313" key="5">
    <source>
        <dbReference type="EMBL" id="OGG68152.1"/>
    </source>
</evidence>
<dbReference type="Pfam" id="PF11967">
    <property type="entry name" value="RecO_N"/>
    <property type="match status" value="1"/>
</dbReference>
<name>A0A1F6E4K1_9BACT</name>
<dbReference type="InterPro" id="IPR022572">
    <property type="entry name" value="DNA_rep/recomb_RecO_N"/>
</dbReference>
<dbReference type="PANTHER" id="PTHR33991">
    <property type="entry name" value="DNA REPAIR PROTEIN RECO"/>
    <property type="match status" value="1"/>
</dbReference>
<sequence length="179" mass="19480">MRHKYQTTALVLARSPRGEMSATVALLTADLGLIRARVQGVRRPGARLAAALTTFAESEVILVRGRESWRVAGASLVQNWLPKLPRAARERAVRIIGFALRLIPMDTIDASFFPIVHETFTAFAREPETLGDAFECRAILCLLAALGLDAGQVPDPSEIVRSRSPIIARINRGIALSGL</sequence>
<proteinExistence type="predicted"/>